<sequence length="428" mass="44508">MTPHPSPAGAAERGFVIVGVVMMVLALTILGLSLFSLSSYEAAFLRGSLDRQHAFDAAQSGIERAKFQIGASGRLEAAAAGLPLDHVIGAVAAQKQGPDTVTSGPVAWGGDDVRITVTASVNGTVRVVEGRFRPNGEQSYYRRLVTTRESIVVDPGTVAVPRCGTVRLEGGVWTNGTDFSWQACIVPPAYQPIATTPEVPIPDVAGFIATAGAGTTHPVVRVPVPAPPATPTSVRYELHGPANEVRYYTLPGGHNPVGSAFTVDEPLGSPVISVQGIAVWLLPRGAWFFSPVTVVGGPNDALVIVAGRSGDAVRGNPDAGLTFLNSMHSPVVPVYLVSDGHVAMENVNLGATTDATLAYASIFARRLMISGRDAASGTRLNLHHAANAPQDGPGGVLERLMQERALPNAAASGGRFALVPGTWRESGD</sequence>
<evidence type="ECO:0000256" key="1">
    <source>
        <dbReference type="SAM" id="Phobius"/>
    </source>
</evidence>
<name>A0A832I4H8_UNCEI</name>
<keyword evidence="1" id="KW-0812">Transmembrane</keyword>
<proteinExistence type="predicted"/>
<reference evidence="2" key="1">
    <citation type="journal article" date="2020" name="mSystems">
        <title>Genome- and Community-Level Interaction Insights into Carbon Utilization and Element Cycling Functions of Hydrothermarchaeota in Hydrothermal Sediment.</title>
        <authorList>
            <person name="Zhou Z."/>
            <person name="Liu Y."/>
            <person name="Xu W."/>
            <person name="Pan J."/>
            <person name="Luo Z.H."/>
            <person name="Li M."/>
        </authorList>
    </citation>
    <scope>NUCLEOTIDE SEQUENCE [LARGE SCALE GENOMIC DNA]</scope>
    <source>
        <strain evidence="2">SpSt-381</strain>
    </source>
</reference>
<gene>
    <name evidence="2" type="ORF">ENR23_14455</name>
</gene>
<evidence type="ECO:0000313" key="2">
    <source>
        <dbReference type="EMBL" id="HGZ44581.1"/>
    </source>
</evidence>
<feature type="transmembrane region" description="Helical" evidence="1">
    <location>
        <begin position="15"/>
        <end position="37"/>
    </location>
</feature>
<dbReference type="AlphaFoldDB" id="A0A832I4H8"/>
<protein>
    <submittedName>
        <fullName evidence="2">Uncharacterized protein</fullName>
    </submittedName>
</protein>
<comment type="caution">
    <text evidence="2">The sequence shown here is derived from an EMBL/GenBank/DDBJ whole genome shotgun (WGS) entry which is preliminary data.</text>
</comment>
<accession>A0A832I4H8</accession>
<organism evidence="2">
    <name type="scientific">Eiseniibacteriota bacterium</name>
    <dbReference type="NCBI Taxonomy" id="2212470"/>
    <lineage>
        <taxon>Bacteria</taxon>
        <taxon>Candidatus Eiseniibacteriota</taxon>
    </lineage>
</organism>
<keyword evidence="1" id="KW-0472">Membrane</keyword>
<keyword evidence="1" id="KW-1133">Transmembrane helix</keyword>
<dbReference type="EMBL" id="DSQF01000030">
    <property type="protein sequence ID" value="HGZ44581.1"/>
    <property type="molecule type" value="Genomic_DNA"/>
</dbReference>